<proteinExistence type="predicted"/>
<comment type="caution">
    <text evidence="6">The sequence shown here is derived from an EMBL/GenBank/DDBJ whole genome shotgun (WGS) entry which is preliminary data.</text>
</comment>
<dbReference type="SUPFAM" id="SSF57850">
    <property type="entry name" value="RING/U-box"/>
    <property type="match status" value="1"/>
</dbReference>
<keyword evidence="8" id="KW-1185">Reference proteome</keyword>
<evidence type="ECO:0000313" key="7">
    <source>
        <dbReference type="EMBL" id="CAF1205308.1"/>
    </source>
</evidence>
<feature type="compositionally biased region" description="Basic and acidic residues" evidence="4">
    <location>
        <begin position="19"/>
        <end position="32"/>
    </location>
</feature>
<dbReference type="InterPro" id="IPR013083">
    <property type="entry name" value="Znf_RING/FYVE/PHD"/>
</dbReference>
<dbReference type="PANTHER" id="PTHR46519">
    <property type="entry name" value="RING/U-BOX SUPERFAMILY PROTEIN"/>
    <property type="match status" value="1"/>
</dbReference>
<feature type="compositionally biased region" description="Polar residues" evidence="4">
    <location>
        <begin position="1"/>
        <end position="17"/>
    </location>
</feature>
<evidence type="ECO:0000313" key="6">
    <source>
        <dbReference type="EMBL" id="CAF0777084.1"/>
    </source>
</evidence>
<evidence type="ECO:0000256" key="2">
    <source>
        <dbReference type="ARBA" id="ARBA00022833"/>
    </source>
</evidence>
<feature type="region of interest" description="Disordered" evidence="4">
    <location>
        <begin position="1"/>
        <end position="41"/>
    </location>
</feature>
<keyword evidence="2" id="KW-0862">Zinc</keyword>
<protein>
    <recommendedName>
        <fullName evidence="5">RING-type domain-containing protein</fullName>
    </recommendedName>
</protein>
<accession>A0A813R7J8</accession>
<dbReference type="EMBL" id="CAJNOJ010000151">
    <property type="protein sequence ID" value="CAF1205308.1"/>
    <property type="molecule type" value="Genomic_DNA"/>
</dbReference>
<dbReference type="EMBL" id="CAJNOR010000056">
    <property type="protein sequence ID" value="CAF0777084.1"/>
    <property type="molecule type" value="Genomic_DNA"/>
</dbReference>
<dbReference type="GO" id="GO:0008270">
    <property type="term" value="F:zinc ion binding"/>
    <property type="evidence" value="ECO:0007669"/>
    <property type="project" value="UniProtKB-KW"/>
</dbReference>
<evidence type="ECO:0000259" key="5">
    <source>
        <dbReference type="PROSITE" id="PS50089"/>
    </source>
</evidence>
<dbReference type="CDD" id="cd16647">
    <property type="entry name" value="mRING-HC-C3HC5_NEU1"/>
    <property type="match status" value="1"/>
</dbReference>
<dbReference type="InterPro" id="IPR001841">
    <property type="entry name" value="Znf_RING"/>
</dbReference>
<dbReference type="Proteomes" id="UP000663828">
    <property type="component" value="Unassembled WGS sequence"/>
</dbReference>
<keyword evidence="1 3" id="KW-0479">Metal-binding</keyword>
<dbReference type="Proteomes" id="UP000663852">
    <property type="component" value="Unassembled WGS sequence"/>
</dbReference>
<dbReference type="PROSITE" id="PS50089">
    <property type="entry name" value="ZF_RING_2"/>
    <property type="match status" value="1"/>
</dbReference>
<name>A0A813R7J8_ADIRI</name>
<feature type="domain" description="RING-type" evidence="5">
    <location>
        <begin position="378"/>
        <end position="421"/>
    </location>
</feature>
<evidence type="ECO:0000313" key="8">
    <source>
        <dbReference type="Proteomes" id="UP000663828"/>
    </source>
</evidence>
<dbReference type="SMART" id="SM00184">
    <property type="entry name" value="RING"/>
    <property type="match status" value="1"/>
</dbReference>
<dbReference type="PANTHER" id="PTHR46519:SF2">
    <property type="entry name" value="RING_U-BOX SUPERFAMILY PROTEIN"/>
    <property type="match status" value="1"/>
</dbReference>
<dbReference type="Pfam" id="PF13920">
    <property type="entry name" value="zf-C3HC4_3"/>
    <property type="match status" value="1"/>
</dbReference>
<evidence type="ECO:0000256" key="4">
    <source>
        <dbReference type="SAM" id="MobiDB-lite"/>
    </source>
</evidence>
<gene>
    <name evidence="7" type="ORF">EDS130_LOCUS25596</name>
    <name evidence="6" type="ORF">XAT740_LOCUS1767</name>
</gene>
<sequence length="438" mass="49376">MASQDTSVTDLNVTSSAEEIGKSMIESKDEQQKQPITTTVQDNDCESECSFSTRSEEDITRSILEVEADAFTRFVDRQRVEVMYELRNLRLGERPVTGQFNRERIETFLNSIQTQREQRTPSTQPAAPSAHLADINALADRGCVTSALRSTAFRQDLENAIRRSVQPRANASTSQIPPAPSMSRIFPATPVSPQQSQVRQALPTLPVRRQQQPTQIISPTVHEPLNLERQERELQAWQTITQLQREMIVVEISDLVHRQLVSSALESDFRTHLEHNVLTRFQRGTLNEQAAPIAQTRHFQPTSPLHVRSTVQTSTNSSSINELSTRLDDMQHMLRLMYSMQMDMQRMLRQEVASSLASTSATTTTTVPSSHPVNAGQCTVCLTEIADTVLYRCGHLCVCYTCGLNLRETSSSTRMKCPVCRAPVDDILRVYRSSRNEE</sequence>
<dbReference type="AlphaFoldDB" id="A0A813R7J8"/>
<dbReference type="Gene3D" id="3.30.40.10">
    <property type="entry name" value="Zinc/RING finger domain, C3HC4 (zinc finger)"/>
    <property type="match status" value="1"/>
</dbReference>
<organism evidence="6 8">
    <name type="scientific">Adineta ricciae</name>
    <name type="common">Rotifer</name>
    <dbReference type="NCBI Taxonomy" id="249248"/>
    <lineage>
        <taxon>Eukaryota</taxon>
        <taxon>Metazoa</taxon>
        <taxon>Spiralia</taxon>
        <taxon>Gnathifera</taxon>
        <taxon>Rotifera</taxon>
        <taxon>Eurotatoria</taxon>
        <taxon>Bdelloidea</taxon>
        <taxon>Adinetida</taxon>
        <taxon>Adinetidae</taxon>
        <taxon>Adineta</taxon>
    </lineage>
</organism>
<dbReference type="OrthoDB" id="6078042at2759"/>
<reference evidence="6" key="1">
    <citation type="submission" date="2021-02" db="EMBL/GenBank/DDBJ databases">
        <authorList>
            <person name="Nowell W R."/>
        </authorList>
    </citation>
    <scope>NUCLEOTIDE SEQUENCE</scope>
</reference>
<keyword evidence="1 3" id="KW-0863">Zinc-finger</keyword>
<evidence type="ECO:0000256" key="1">
    <source>
        <dbReference type="ARBA" id="ARBA00022771"/>
    </source>
</evidence>
<evidence type="ECO:0000256" key="3">
    <source>
        <dbReference type="PROSITE-ProRule" id="PRU00175"/>
    </source>
</evidence>